<dbReference type="Gene3D" id="2.30.110.10">
    <property type="entry name" value="Electron Transport, Fmn-binding Protein, Chain A"/>
    <property type="match status" value="1"/>
</dbReference>
<accession>A0A6C7EG00</accession>
<sequence length="164" mass="18348">MEPTQHDEASGTQILTEDECWERLRRTSIGRIGVLHDEQPAVYPVNYLVDGSSVVFRTRPDSKISQAPLLERVAFEIDGFEPADGDAWSVLIKGFGRFLDSVPEIAQVDRLLLFPWVDVDRSAWVRIIPVEVTGRSFHLVDGAVTDASIGWPEQVTRTGDDDLV</sequence>
<proteinExistence type="predicted"/>
<evidence type="ECO:0008006" key="3">
    <source>
        <dbReference type="Google" id="ProtNLM"/>
    </source>
</evidence>
<dbReference type="OrthoDB" id="7062584at2"/>
<evidence type="ECO:0000313" key="2">
    <source>
        <dbReference type="Proteomes" id="UP000011863"/>
    </source>
</evidence>
<dbReference type="SUPFAM" id="SSF50475">
    <property type="entry name" value="FMN-binding split barrel"/>
    <property type="match status" value="1"/>
</dbReference>
<gene>
    <name evidence="1" type="ORF">YM304_32040</name>
</gene>
<dbReference type="Proteomes" id="UP000011863">
    <property type="component" value="Chromosome"/>
</dbReference>
<dbReference type="InterPro" id="IPR024747">
    <property type="entry name" value="Pyridox_Oxase-rel"/>
</dbReference>
<protein>
    <recommendedName>
        <fullName evidence="3">Pyridoxamine 5'-phosphate oxidase family protein</fullName>
    </recommendedName>
</protein>
<keyword evidence="2" id="KW-1185">Reference proteome</keyword>
<reference evidence="1 2" key="1">
    <citation type="journal article" date="2013" name="Int. J. Syst. Evol. Microbiol.">
        <title>Ilumatobacter nonamiense sp. nov. and Ilumatobacter coccineum sp. nov., isolated from seashore sand.</title>
        <authorList>
            <person name="Matsumoto A."/>
            <person name="Kasai H."/>
            <person name="Matsuo Y."/>
            <person name="Shizuri Y."/>
            <person name="Ichikawa N."/>
            <person name="Fujita N."/>
            <person name="Omura S."/>
            <person name="Takahashi Y."/>
        </authorList>
    </citation>
    <scope>NUCLEOTIDE SEQUENCE [LARGE SCALE GENOMIC DNA]</scope>
    <source>
        <strain evidence="2">NBRC 103263 / KCTC 29153 / YM16-304</strain>
    </source>
</reference>
<dbReference type="InterPro" id="IPR012349">
    <property type="entry name" value="Split_barrel_FMN-bd"/>
</dbReference>
<name>A0A6C7EG00_ILUCY</name>
<dbReference type="Pfam" id="PF12900">
    <property type="entry name" value="Pyridox_ox_2"/>
    <property type="match status" value="1"/>
</dbReference>
<dbReference type="EMBL" id="AP012057">
    <property type="protein sequence ID" value="BAN03518.1"/>
    <property type="molecule type" value="Genomic_DNA"/>
</dbReference>
<dbReference type="RefSeq" id="WP_015442765.1">
    <property type="nucleotide sequence ID" value="NC_020520.1"/>
</dbReference>
<dbReference type="KEGG" id="aym:YM304_32040"/>
<organism evidence="1 2">
    <name type="scientific">Ilumatobacter coccineus (strain NBRC 103263 / KCTC 29153 / YM16-304)</name>
    <dbReference type="NCBI Taxonomy" id="1313172"/>
    <lineage>
        <taxon>Bacteria</taxon>
        <taxon>Bacillati</taxon>
        <taxon>Actinomycetota</taxon>
        <taxon>Acidimicrobiia</taxon>
        <taxon>Acidimicrobiales</taxon>
        <taxon>Ilumatobacteraceae</taxon>
        <taxon>Ilumatobacter</taxon>
    </lineage>
</organism>
<dbReference type="AlphaFoldDB" id="A0A6C7EG00"/>
<evidence type="ECO:0000313" key="1">
    <source>
        <dbReference type="EMBL" id="BAN03518.1"/>
    </source>
</evidence>